<gene>
    <name evidence="2" type="ORF">GCM10023352_14920</name>
</gene>
<evidence type="ECO:0000313" key="2">
    <source>
        <dbReference type="EMBL" id="GAA4796519.1"/>
    </source>
</evidence>
<keyword evidence="3" id="KW-1185">Reference proteome</keyword>
<dbReference type="Proteomes" id="UP001500187">
    <property type="component" value="Unassembled WGS sequence"/>
</dbReference>
<proteinExistence type="predicted"/>
<feature type="compositionally biased region" description="Polar residues" evidence="1">
    <location>
        <begin position="1"/>
        <end position="10"/>
    </location>
</feature>
<name>A0ABP9BMH1_9MICC</name>
<reference evidence="3" key="1">
    <citation type="journal article" date="2019" name="Int. J. Syst. Evol. Microbiol.">
        <title>The Global Catalogue of Microorganisms (GCM) 10K type strain sequencing project: providing services to taxonomists for standard genome sequencing and annotation.</title>
        <authorList>
            <consortium name="The Broad Institute Genomics Platform"/>
            <consortium name="The Broad Institute Genome Sequencing Center for Infectious Disease"/>
            <person name="Wu L."/>
            <person name="Ma J."/>
        </authorList>
    </citation>
    <scope>NUCLEOTIDE SEQUENCE [LARGE SCALE GENOMIC DNA]</scope>
    <source>
        <strain evidence="3">JCM 18541</strain>
    </source>
</reference>
<evidence type="ECO:0000313" key="3">
    <source>
        <dbReference type="Proteomes" id="UP001500187"/>
    </source>
</evidence>
<dbReference type="EMBL" id="BAABKP010000002">
    <property type="protein sequence ID" value="GAA4796519.1"/>
    <property type="molecule type" value="Genomic_DNA"/>
</dbReference>
<organism evidence="2 3">
    <name type="scientific">Rothia endophytica</name>
    <dbReference type="NCBI Taxonomy" id="1324766"/>
    <lineage>
        <taxon>Bacteria</taxon>
        <taxon>Bacillati</taxon>
        <taxon>Actinomycetota</taxon>
        <taxon>Actinomycetes</taxon>
        <taxon>Micrococcales</taxon>
        <taxon>Micrococcaceae</taxon>
        <taxon>Rothia</taxon>
    </lineage>
</organism>
<accession>A0ABP9BMH1</accession>
<evidence type="ECO:0000256" key="1">
    <source>
        <dbReference type="SAM" id="MobiDB-lite"/>
    </source>
</evidence>
<sequence>MQIKVSTQVDKASRRRDRAVTWRSTGPAAGRAKGQETGHGGTGGARDHGAERGKIADDLRRYGAYHERTGVDLWNVFTKQKPHELEPPNLTQEIKGRTASHHAVAESCMAMASVIESENPLLLTPETVQLIQEAFGDIYGGEFPLGPLARQCSPAWPPVA</sequence>
<feature type="compositionally biased region" description="Basic and acidic residues" evidence="1">
    <location>
        <begin position="45"/>
        <end position="54"/>
    </location>
</feature>
<protein>
    <submittedName>
        <fullName evidence="2">Uncharacterized protein</fullName>
    </submittedName>
</protein>
<comment type="caution">
    <text evidence="2">The sequence shown here is derived from an EMBL/GenBank/DDBJ whole genome shotgun (WGS) entry which is preliminary data.</text>
</comment>
<feature type="region of interest" description="Disordered" evidence="1">
    <location>
        <begin position="1"/>
        <end position="54"/>
    </location>
</feature>